<keyword evidence="2 4" id="KW-0238">DNA-binding</keyword>
<dbReference type="InterPro" id="IPR013762">
    <property type="entry name" value="Integrase-like_cat_sf"/>
</dbReference>
<geneLocation type="plasmid" evidence="8 9">
    <name>unnamed2</name>
</geneLocation>
<proteinExistence type="predicted"/>
<dbReference type="EMBL" id="BAAADN010000077">
    <property type="protein sequence ID" value="GAA0475008.1"/>
    <property type="molecule type" value="Genomic_DNA"/>
</dbReference>
<evidence type="ECO:0000313" key="8">
    <source>
        <dbReference type="EMBL" id="UOO97075.1"/>
    </source>
</evidence>
<dbReference type="Proteomes" id="UP000830542">
    <property type="component" value="Plasmid unnamed2"/>
</dbReference>
<keyword evidence="9" id="KW-1185">Reference proteome</keyword>
<dbReference type="AlphaFoldDB" id="A0AAV3SLI2"/>
<gene>
    <name evidence="7" type="ORF">GCM10008985_34400</name>
    <name evidence="8" type="ORF">MUK72_16725</name>
</gene>
<accession>A0AAV3SLI2</accession>
<dbReference type="EMBL" id="CP095007">
    <property type="protein sequence ID" value="UOO97075.1"/>
    <property type="molecule type" value="Genomic_DNA"/>
</dbReference>
<keyword evidence="8" id="KW-0614">Plasmid</keyword>
<sequence length="441" mass="49797">MDRNPGHQIELERENLRELANEGEISTECCDILLEYADAVDRTKARHQIIDEDGNAVSLSLNTAKRYVANTRIHATHGIDFSDTSADEVNDVLIWMHDEAGKSDSTLATYVGALKLLFEFRDLGVEPENLRTFSSDSSPRHDQTDLFDDSDIQALRQAAEETRFPKRDRAFLELLIFTGQRVTALLTLRMEDVDVEEGYIYLNAEYADKYDGLKGALRRGRKRPMFGAKKSVQQYKRYHPYKDHDNPFFFVSDPKSFYGNPEKFWSKSASKSLLRRLKEMAEIEKPTNPHNFRHYFATIMYRDYGLRPETIKMLLGHVKGSTVFETTYSHVIDADHIATAEEAVGIKEPESSNPLTPEICPTCNELLQDDWRACPSCGEEFGPAIENDIDAAADNLQDEVTDRALDSDTDLSEGDAAVLDAVLDAVDDPDALANQLRQLGG</sequence>
<evidence type="ECO:0000313" key="9">
    <source>
        <dbReference type="Proteomes" id="UP000830542"/>
    </source>
</evidence>
<dbReference type="PROSITE" id="PS51900">
    <property type="entry name" value="CB"/>
    <property type="match status" value="1"/>
</dbReference>
<dbReference type="GeneID" id="71763527"/>
<feature type="domain" description="Core-binding (CB)" evidence="6">
    <location>
        <begin position="44"/>
        <end position="122"/>
    </location>
</feature>
<dbReference type="Pfam" id="PF00589">
    <property type="entry name" value="Phage_integrase"/>
    <property type="match status" value="1"/>
</dbReference>
<name>A0AAV3SLI2_HALDO</name>
<dbReference type="Proteomes" id="UP001500962">
    <property type="component" value="Unassembled WGS sequence"/>
</dbReference>
<keyword evidence="3" id="KW-0233">DNA recombination</keyword>
<dbReference type="PANTHER" id="PTHR30349:SF41">
    <property type="entry name" value="INTEGRASE_RECOMBINASE PROTEIN MJ0367-RELATED"/>
    <property type="match status" value="1"/>
</dbReference>
<dbReference type="CDD" id="cd00397">
    <property type="entry name" value="DNA_BRE_C"/>
    <property type="match status" value="1"/>
</dbReference>
<dbReference type="KEGG" id="hdo:MUK72_16725"/>
<dbReference type="RefSeq" id="WP_244706386.1">
    <property type="nucleotide sequence ID" value="NZ_BAAADN010000077.1"/>
</dbReference>
<reference evidence="7" key="3">
    <citation type="submission" date="2023-12" db="EMBL/GenBank/DDBJ databases">
        <authorList>
            <person name="Sun Q."/>
            <person name="Inoue M."/>
        </authorList>
    </citation>
    <scope>NUCLEOTIDE SEQUENCE</scope>
    <source>
        <strain evidence="7">JCM 12289</strain>
    </source>
</reference>
<organism evidence="7 10">
    <name type="scientific">Halococcus dombrowskii</name>
    <dbReference type="NCBI Taxonomy" id="179637"/>
    <lineage>
        <taxon>Archaea</taxon>
        <taxon>Methanobacteriati</taxon>
        <taxon>Methanobacteriota</taxon>
        <taxon>Stenosarchaea group</taxon>
        <taxon>Halobacteria</taxon>
        <taxon>Halobacteriales</taxon>
        <taxon>Halococcaceae</taxon>
        <taxon>Halococcus</taxon>
    </lineage>
</organism>
<dbReference type="InterPro" id="IPR050090">
    <property type="entry name" value="Tyrosine_recombinase_XerCD"/>
</dbReference>
<evidence type="ECO:0000256" key="2">
    <source>
        <dbReference type="ARBA" id="ARBA00023125"/>
    </source>
</evidence>
<dbReference type="InterPro" id="IPR011010">
    <property type="entry name" value="DNA_brk_join_enz"/>
</dbReference>
<evidence type="ECO:0000313" key="10">
    <source>
        <dbReference type="Proteomes" id="UP001500962"/>
    </source>
</evidence>
<dbReference type="InterPro" id="IPR044068">
    <property type="entry name" value="CB"/>
</dbReference>
<feature type="domain" description="Tyr recombinase" evidence="5">
    <location>
        <begin position="142"/>
        <end position="342"/>
    </location>
</feature>
<evidence type="ECO:0000259" key="5">
    <source>
        <dbReference type="PROSITE" id="PS51898"/>
    </source>
</evidence>
<reference evidence="8" key="2">
    <citation type="submission" date="2022-04" db="EMBL/GenBank/DDBJ databases">
        <title>Sequencing and genomic assembly of Halococcus dombrowskii.</title>
        <authorList>
            <person name="Lim S.W."/>
            <person name="MacLea K.S."/>
        </authorList>
    </citation>
    <scope>NUCLEOTIDE SEQUENCE</scope>
    <source>
        <strain evidence="8">H4</strain>
        <plasmid evidence="8">unnamed2</plasmid>
    </source>
</reference>
<dbReference type="GO" id="GO:0006310">
    <property type="term" value="P:DNA recombination"/>
    <property type="evidence" value="ECO:0007669"/>
    <property type="project" value="UniProtKB-KW"/>
</dbReference>
<dbReference type="PANTHER" id="PTHR30349">
    <property type="entry name" value="PHAGE INTEGRASE-RELATED"/>
    <property type="match status" value="1"/>
</dbReference>
<evidence type="ECO:0000256" key="4">
    <source>
        <dbReference type="PROSITE-ProRule" id="PRU01248"/>
    </source>
</evidence>
<evidence type="ECO:0000256" key="1">
    <source>
        <dbReference type="ARBA" id="ARBA00022908"/>
    </source>
</evidence>
<protein>
    <submittedName>
        <fullName evidence="8">Site-specific integrase</fullName>
    </submittedName>
</protein>
<dbReference type="GO" id="GO:0015074">
    <property type="term" value="P:DNA integration"/>
    <property type="evidence" value="ECO:0007669"/>
    <property type="project" value="UniProtKB-KW"/>
</dbReference>
<evidence type="ECO:0000256" key="3">
    <source>
        <dbReference type="ARBA" id="ARBA00023172"/>
    </source>
</evidence>
<dbReference type="PROSITE" id="PS51898">
    <property type="entry name" value="TYR_RECOMBINASE"/>
    <property type="match status" value="1"/>
</dbReference>
<reference evidence="7" key="1">
    <citation type="journal article" date="2014" name="Int. J. Syst. Evol. Microbiol.">
        <title>Complete genome sequence of Corynebacterium casei LMG S-19264T (=DSM 44701T), isolated from a smear-ripened cheese.</title>
        <authorList>
            <consortium name="US DOE Joint Genome Institute (JGI-PGF)"/>
            <person name="Walter F."/>
            <person name="Albersmeier A."/>
            <person name="Kalinowski J."/>
            <person name="Ruckert C."/>
        </authorList>
    </citation>
    <scope>NUCLEOTIDE SEQUENCE</scope>
    <source>
        <strain evidence="7">JCM 12289</strain>
    </source>
</reference>
<evidence type="ECO:0000313" key="7">
    <source>
        <dbReference type="EMBL" id="GAA0475008.1"/>
    </source>
</evidence>
<evidence type="ECO:0000259" key="6">
    <source>
        <dbReference type="PROSITE" id="PS51900"/>
    </source>
</evidence>
<dbReference type="InterPro" id="IPR002104">
    <property type="entry name" value="Integrase_catalytic"/>
</dbReference>
<keyword evidence="1" id="KW-0229">DNA integration</keyword>
<dbReference type="Gene3D" id="1.10.443.10">
    <property type="entry name" value="Intergrase catalytic core"/>
    <property type="match status" value="1"/>
</dbReference>
<dbReference type="SUPFAM" id="SSF56349">
    <property type="entry name" value="DNA breaking-rejoining enzymes"/>
    <property type="match status" value="1"/>
</dbReference>
<dbReference type="GO" id="GO:0003677">
    <property type="term" value="F:DNA binding"/>
    <property type="evidence" value="ECO:0007669"/>
    <property type="project" value="UniProtKB-UniRule"/>
</dbReference>